<dbReference type="Gene3D" id="3.40.50.12780">
    <property type="entry name" value="N-terminal domain of ligase-like"/>
    <property type="match status" value="2"/>
</dbReference>
<evidence type="ECO:0000259" key="3">
    <source>
        <dbReference type="Pfam" id="PF00975"/>
    </source>
</evidence>
<gene>
    <name evidence="4" type="ORF">HYDPIDRAFT_40894</name>
</gene>
<dbReference type="EMBL" id="KN839849">
    <property type="protein sequence ID" value="KIJ63928.1"/>
    <property type="molecule type" value="Genomic_DNA"/>
</dbReference>
<dbReference type="GO" id="GO:0044550">
    <property type="term" value="P:secondary metabolite biosynthetic process"/>
    <property type="evidence" value="ECO:0007669"/>
    <property type="project" value="TreeGrafter"/>
</dbReference>
<dbReference type="Pfam" id="PF00501">
    <property type="entry name" value="AMP-binding"/>
    <property type="match status" value="2"/>
</dbReference>
<sequence length="699" mass="77321">MHVKIKDISVVSDSEHDRRIKKLSPTTEVAANESCLHKLVEDQAQRTPRFTAVEFEDQSRTYSKLNGTANRIAKPLVQQGVRQGDIVALYFDRGISQILGILSVLRAGATFVPLDPDDPTLRKELMIEECGAKVLLTTSNHSRVFQKSLASKVLLPKAFEQVWSGGFRCRRAFTFKPRLYYVHEWQSISNLVQNSGVYGFKQGVRVMSSLAYTFDPFVVDVFGTLSNGATLVTGRKELVLGDIPKAIRTLRISVLHVTPSILAVVLVDDYSTLETVVVAGEALGKKLIEDWSGRVTLRNMYGPTESSFDCMSCHVTSPSLTGVIGRPLPNCHFYILDKQLRPTPVGVEGELYIGGIQLARGYLNHPELTAAAFIANPFVAGKRTYKTGDIALYRSDGNIEYCGLERRQRHADGPTIRELGRLIVDAMSQDSRAIMEAEDADADFLIEFLPIKRRHFGSETGFGSIDAMAEHYISLTKTAQPEGPYLIGGYSYGGSMALCMATKLAKRGEVVQHLILFDPIFIPSTERQSLKSTDWTQRSIDRISSNFPDIGDKWKNKLRTEIRKNLDSMFDFEPEHYDGPTTLVVPKDRSWYRSGSASDFDTGTDDHNGWDNRIKNLDMKVAAGSHDTMFTPTYVEVLAGVVKEIIAGIPGAVTCALKPDLALLSPGYLAEVGEKSITLSGGQRARVALAFTGYARADL</sequence>
<dbReference type="SUPFAM" id="SSF56801">
    <property type="entry name" value="Acetyl-CoA synthetase-like"/>
    <property type="match status" value="1"/>
</dbReference>
<evidence type="ECO:0000259" key="2">
    <source>
        <dbReference type="Pfam" id="PF00501"/>
    </source>
</evidence>
<feature type="domain" description="AMP-dependent synthetase/ligase" evidence="2">
    <location>
        <begin position="187"/>
        <end position="363"/>
    </location>
</feature>
<dbReference type="Pfam" id="PF00975">
    <property type="entry name" value="Thioesterase"/>
    <property type="match status" value="1"/>
</dbReference>
<keyword evidence="1" id="KW-0511">Multifunctional enzyme</keyword>
<dbReference type="InterPro" id="IPR042099">
    <property type="entry name" value="ANL_N_sf"/>
</dbReference>
<dbReference type="InterPro" id="IPR001031">
    <property type="entry name" value="Thioesterase"/>
</dbReference>
<dbReference type="PANTHER" id="PTHR45527:SF1">
    <property type="entry name" value="FATTY ACID SYNTHASE"/>
    <property type="match status" value="1"/>
</dbReference>
<protein>
    <submittedName>
        <fullName evidence="4">Uncharacterized protein</fullName>
    </submittedName>
</protein>
<evidence type="ECO:0000313" key="5">
    <source>
        <dbReference type="Proteomes" id="UP000053820"/>
    </source>
</evidence>
<dbReference type="GO" id="GO:0005737">
    <property type="term" value="C:cytoplasm"/>
    <property type="evidence" value="ECO:0007669"/>
    <property type="project" value="TreeGrafter"/>
</dbReference>
<proteinExistence type="predicted"/>
<dbReference type="InterPro" id="IPR000873">
    <property type="entry name" value="AMP-dep_synth/lig_dom"/>
</dbReference>
<dbReference type="HOGENOM" id="CLU_394337_0_0_1"/>
<dbReference type="PANTHER" id="PTHR45527">
    <property type="entry name" value="NONRIBOSOMAL PEPTIDE SYNTHETASE"/>
    <property type="match status" value="1"/>
</dbReference>
<accession>A0A0C9W8P1</accession>
<dbReference type="SUPFAM" id="SSF53474">
    <property type="entry name" value="alpha/beta-Hydrolases"/>
    <property type="match status" value="1"/>
</dbReference>
<evidence type="ECO:0000313" key="4">
    <source>
        <dbReference type="EMBL" id="KIJ63928.1"/>
    </source>
</evidence>
<feature type="domain" description="AMP-dependent synthetase/ligase" evidence="2">
    <location>
        <begin position="41"/>
        <end position="141"/>
    </location>
</feature>
<dbReference type="Gene3D" id="3.40.50.1820">
    <property type="entry name" value="alpha/beta hydrolase"/>
    <property type="match status" value="1"/>
</dbReference>
<evidence type="ECO:0000256" key="1">
    <source>
        <dbReference type="ARBA" id="ARBA00023268"/>
    </source>
</evidence>
<dbReference type="GO" id="GO:0031177">
    <property type="term" value="F:phosphopantetheine binding"/>
    <property type="evidence" value="ECO:0007669"/>
    <property type="project" value="TreeGrafter"/>
</dbReference>
<feature type="domain" description="Thioesterase" evidence="3">
    <location>
        <begin position="447"/>
        <end position="530"/>
    </location>
</feature>
<name>A0A0C9W8P1_9AGAM</name>
<reference evidence="4 5" key="1">
    <citation type="submission" date="2014-04" db="EMBL/GenBank/DDBJ databases">
        <title>Evolutionary Origins and Diversification of the Mycorrhizal Mutualists.</title>
        <authorList>
            <consortium name="DOE Joint Genome Institute"/>
            <consortium name="Mycorrhizal Genomics Consortium"/>
            <person name="Kohler A."/>
            <person name="Kuo A."/>
            <person name="Nagy L.G."/>
            <person name="Floudas D."/>
            <person name="Copeland A."/>
            <person name="Barry K.W."/>
            <person name="Cichocki N."/>
            <person name="Veneault-Fourrey C."/>
            <person name="LaButti K."/>
            <person name="Lindquist E.A."/>
            <person name="Lipzen A."/>
            <person name="Lundell T."/>
            <person name="Morin E."/>
            <person name="Murat C."/>
            <person name="Riley R."/>
            <person name="Ohm R."/>
            <person name="Sun H."/>
            <person name="Tunlid A."/>
            <person name="Henrissat B."/>
            <person name="Grigoriev I.V."/>
            <person name="Hibbett D.S."/>
            <person name="Martin F."/>
        </authorList>
    </citation>
    <scope>NUCLEOTIDE SEQUENCE [LARGE SCALE GENOMIC DNA]</scope>
    <source>
        <strain evidence="4 5">MD-312</strain>
    </source>
</reference>
<organism evidence="4 5">
    <name type="scientific">Hydnomerulius pinastri MD-312</name>
    <dbReference type="NCBI Taxonomy" id="994086"/>
    <lineage>
        <taxon>Eukaryota</taxon>
        <taxon>Fungi</taxon>
        <taxon>Dikarya</taxon>
        <taxon>Basidiomycota</taxon>
        <taxon>Agaricomycotina</taxon>
        <taxon>Agaricomycetes</taxon>
        <taxon>Agaricomycetidae</taxon>
        <taxon>Boletales</taxon>
        <taxon>Boletales incertae sedis</taxon>
        <taxon>Leucogyrophana</taxon>
    </lineage>
</organism>
<dbReference type="AlphaFoldDB" id="A0A0C9W8P1"/>
<dbReference type="OrthoDB" id="416786at2759"/>
<keyword evidence="5" id="KW-1185">Reference proteome</keyword>
<dbReference type="GO" id="GO:0043041">
    <property type="term" value="P:amino acid activation for nonribosomal peptide biosynthetic process"/>
    <property type="evidence" value="ECO:0007669"/>
    <property type="project" value="TreeGrafter"/>
</dbReference>
<dbReference type="InterPro" id="IPR029058">
    <property type="entry name" value="AB_hydrolase_fold"/>
</dbReference>
<dbReference type="Proteomes" id="UP000053820">
    <property type="component" value="Unassembled WGS sequence"/>
</dbReference>